<evidence type="ECO:0000256" key="7">
    <source>
        <dbReference type="RuleBase" id="RU361145"/>
    </source>
</evidence>
<dbReference type="Proteomes" id="UP000188181">
    <property type="component" value="Chromosome"/>
</dbReference>
<comment type="similarity">
    <text evidence="1 7">Belongs to the ferritin family. Prokaryotic subfamily.</text>
</comment>
<keyword evidence="5 6" id="KW-0408">Iron</keyword>
<dbReference type="GO" id="GO:0006879">
    <property type="term" value="P:intracellular iron ion homeostasis"/>
    <property type="evidence" value="ECO:0007669"/>
    <property type="project" value="UniProtKB-KW"/>
</dbReference>
<accession>A0A1Q2MCM8</accession>
<evidence type="ECO:0000256" key="3">
    <source>
        <dbReference type="ARBA" id="ARBA00022723"/>
    </source>
</evidence>
<dbReference type="RefSeq" id="WP_146682712.1">
    <property type="nucleotide sequence ID" value="NZ_CP019646.1"/>
</dbReference>
<dbReference type="AlphaFoldDB" id="A0A1Q2MCM8"/>
<dbReference type="GO" id="GO:0006826">
    <property type="term" value="P:iron ion transport"/>
    <property type="evidence" value="ECO:0007669"/>
    <property type="project" value="InterPro"/>
</dbReference>
<dbReference type="FunFam" id="1.20.1260.10:FF:000001">
    <property type="entry name" value="Non-heme ferritin"/>
    <property type="match status" value="1"/>
</dbReference>
<comment type="catalytic activity">
    <reaction evidence="7">
        <text>4 Fe(2+) + O2 + 6 H2O = 4 iron(III) oxide-hydroxide + 12 H(+)</text>
        <dbReference type="Rhea" id="RHEA:11972"/>
        <dbReference type="ChEBI" id="CHEBI:15377"/>
        <dbReference type="ChEBI" id="CHEBI:15378"/>
        <dbReference type="ChEBI" id="CHEBI:15379"/>
        <dbReference type="ChEBI" id="CHEBI:29033"/>
        <dbReference type="ChEBI" id="CHEBI:78619"/>
        <dbReference type="EC" id="1.16.3.2"/>
    </reaction>
</comment>
<feature type="binding site" evidence="6">
    <location>
        <position position="127"/>
    </location>
    <ligand>
        <name>Fe cation</name>
        <dbReference type="ChEBI" id="CHEBI:24875"/>
        <label>1</label>
    </ligand>
</feature>
<evidence type="ECO:0000256" key="4">
    <source>
        <dbReference type="ARBA" id="ARBA00023002"/>
    </source>
</evidence>
<proteinExistence type="inferred from homology"/>
<dbReference type="InterPro" id="IPR008331">
    <property type="entry name" value="Ferritin_DPS_dom"/>
</dbReference>
<dbReference type="GO" id="GO:0008198">
    <property type="term" value="F:ferrous iron binding"/>
    <property type="evidence" value="ECO:0007669"/>
    <property type="project" value="TreeGrafter"/>
</dbReference>
<dbReference type="EMBL" id="CP019646">
    <property type="protein sequence ID" value="AQQ70451.1"/>
    <property type="molecule type" value="Genomic_DNA"/>
</dbReference>
<dbReference type="InterPro" id="IPR001519">
    <property type="entry name" value="Ferritin"/>
</dbReference>
<keyword evidence="7" id="KW-0963">Cytoplasm</keyword>
<dbReference type="GO" id="GO:0004322">
    <property type="term" value="F:ferroxidase activity"/>
    <property type="evidence" value="ECO:0007669"/>
    <property type="project" value="TreeGrafter"/>
</dbReference>
<reference evidence="10" key="1">
    <citation type="submission" date="2017-02" db="EMBL/GenBank/DDBJ databases">
        <title>Comparative genomics and description of representatives of a novel lineage of planctomycetes thriving in anoxic sediments.</title>
        <authorList>
            <person name="Spring S."/>
            <person name="Bunk B."/>
            <person name="Sproer C."/>
        </authorList>
    </citation>
    <scope>NUCLEOTIDE SEQUENCE [LARGE SCALE GENOMIC DNA]</scope>
    <source>
        <strain evidence="10">SM-Chi-D1</strain>
    </source>
</reference>
<comment type="function">
    <text evidence="7">Iron-storage protein.</text>
</comment>
<feature type="binding site" evidence="6">
    <location>
        <position position="50"/>
    </location>
    <ligand>
        <name>Fe cation</name>
        <dbReference type="ChEBI" id="CHEBI:24875"/>
        <label>1</label>
    </ligand>
</feature>
<evidence type="ECO:0000256" key="2">
    <source>
        <dbReference type="ARBA" id="ARBA00022434"/>
    </source>
</evidence>
<comment type="subcellular location">
    <subcellularLocation>
        <location evidence="7">Cytoplasm</location>
    </subcellularLocation>
</comment>
<dbReference type="SUPFAM" id="SSF47240">
    <property type="entry name" value="Ferritin-like"/>
    <property type="match status" value="1"/>
</dbReference>
<dbReference type="OrthoDB" id="9801481at2"/>
<dbReference type="CDD" id="cd01055">
    <property type="entry name" value="Nonheme_Ferritin"/>
    <property type="match status" value="1"/>
</dbReference>
<dbReference type="KEGG" id="pbas:SMSP2_00800"/>
<dbReference type="InterPro" id="IPR009040">
    <property type="entry name" value="Ferritin-like_diiron"/>
</dbReference>
<evidence type="ECO:0000313" key="9">
    <source>
        <dbReference type="EMBL" id="AQQ70451.1"/>
    </source>
</evidence>
<keyword evidence="2 7" id="KW-0409">Iron storage</keyword>
<evidence type="ECO:0000313" key="10">
    <source>
        <dbReference type="Proteomes" id="UP000188181"/>
    </source>
</evidence>
<protein>
    <recommendedName>
        <fullName evidence="7">Ferritin</fullName>
        <ecNumber evidence="7">1.16.3.2</ecNumber>
    </recommendedName>
</protein>
<dbReference type="PANTHER" id="PTHR11431">
    <property type="entry name" value="FERRITIN"/>
    <property type="match status" value="1"/>
</dbReference>
<dbReference type="InterPro" id="IPR041719">
    <property type="entry name" value="Ferritin_prok"/>
</dbReference>
<organism evidence="9 10">
    <name type="scientific">Limihaloglobus sulfuriphilus</name>
    <dbReference type="NCBI Taxonomy" id="1851148"/>
    <lineage>
        <taxon>Bacteria</taxon>
        <taxon>Pseudomonadati</taxon>
        <taxon>Planctomycetota</taxon>
        <taxon>Phycisphaerae</taxon>
        <taxon>Sedimentisphaerales</taxon>
        <taxon>Sedimentisphaeraceae</taxon>
        <taxon>Limihaloglobus</taxon>
    </lineage>
</organism>
<feature type="binding site" evidence="6">
    <location>
        <position position="53"/>
    </location>
    <ligand>
        <name>Fe cation</name>
        <dbReference type="ChEBI" id="CHEBI:24875"/>
        <label>1</label>
    </ligand>
</feature>
<dbReference type="GO" id="GO:0042802">
    <property type="term" value="F:identical protein binding"/>
    <property type="evidence" value="ECO:0007669"/>
    <property type="project" value="UniProtKB-ARBA"/>
</dbReference>
<name>A0A1Q2MCM8_9BACT</name>
<dbReference type="Pfam" id="PF00210">
    <property type="entry name" value="Ferritin"/>
    <property type="match status" value="1"/>
</dbReference>
<dbReference type="PROSITE" id="PS50905">
    <property type="entry name" value="FERRITIN_LIKE"/>
    <property type="match status" value="1"/>
</dbReference>
<dbReference type="PANTHER" id="PTHR11431:SF127">
    <property type="entry name" value="BACTERIAL NON-HEME FERRITIN"/>
    <property type="match status" value="1"/>
</dbReference>
<keyword evidence="4 9" id="KW-0560">Oxidoreductase</keyword>
<dbReference type="Gene3D" id="1.20.1260.10">
    <property type="match status" value="1"/>
</dbReference>
<evidence type="ECO:0000256" key="6">
    <source>
        <dbReference type="PIRSR" id="PIRSR601519-1"/>
    </source>
</evidence>
<feature type="domain" description="Ferritin-like diiron" evidence="8">
    <location>
        <begin position="1"/>
        <end position="145"/>
    </location>
</feature>
<evidence type="ECO:0000259" key="8">
    <source>
        <dbReference type="PROSITE" id="PS50905"/>
    </source>
</evidence>
<keyword evidence="10" id="KW-1185">Reference proteome</keyword>
<dbReference type="InterPro" id="IPR009078">
    <property type="entry name" value="Ferritin-like_SF"/>
</dbReference>
<dbReference type="InterPro" id="IPR012347">
    <property type="entry name" value="Ferritin-like"/>
</dbReference>
<keyword evidence="3 6" id="KW-0479">Metal-binding</keyword>
<dbReference type="STRING" id="1851148.SMSP2_00800"/>
<feature type="binding site" evidence="6">
    <location>
        <position position="94"/>
    </location>
    <ligand>
        <name>Fe cation</name>
        <dbReference type="ChEBI" id="CHEBI:24875"/>
        <label>1</label>
    </ligand>
</feature>
<dbReference type="EC" id="1.16.3.2" evidence="7"/>
<sequence>MLSEKMQDAINEQINAELFSAYLYLSMSAWLADNGMPGGANWMKVQAMEEFTHADKFFNYVLERGGKIKLGAINAPQASWESASDVYNGVLEHEQKVTGLINSLMDVAVDEKDHAAKIFLQWFVEEQVEEEASAQEVIDKVKLTSANPGAMFMVDKDLGSRVFTPPESEG</sequence>
<gene>
    <name evidence="9" type="primary">ftnA</name>
    <name evidence="9" type="ORF">SMSP2_00800</name>
</gene>
<dbReference type="GO" id="GO:0008199">
    <property type="term" value="F:ferric iron binding"/>
    <property type="evidence" value="ECO:0007669"/>
    <property type="project" value="InterPro"/>
</dbReference>
<evidence type="ECO:0000256" key="5">
    <source>
        <dbReference type="ARBA" id="ARBA00023004"/>
    </source>
</evidence>
<dbReference type="GO" id="GO:0005829">
    <property type="term" value="C:cytosol"/>
    <property type="evidence" value="ECO:0007669"/>
    <property type="project" value="TreeGrafter"/>
</dbReference>
<evidence type="ECO:0000256" key="1">
    <source>
        <dbReference type="ARBA" id="ARBA00006950"/>
    </source>
</evidence>
<feature type="binding site" evidence="6">
    <location>
        <position position="17"/>
    </location>
    <ligand>
        <name>Fe cation</name>
        <dbReference type="ChEBI" id="CHEBI:24875"/>
        <label>1</label>
    </ligand>
</feature>